<gene>
    <name evidence="3" type="ORF">Golob_000097</name>
</gene>
<dbReference type="GO" id="GO:0000287">
    <property type="term" value="F:magnesium ion binding"/>
    <property type="evidence" value="ECO:0007669"/>
    <property type="project" value="InterPro"/>
</dbReference>
<protein>
    <recommendedName>
        <fullName evidence="2">Terpene synthase metal-binding domain-containing protein</fullName>
    </recommendedName>
</protein>
<reference evidence="3 4" key="1">
    <citation type="journal article" date="2019" name="Genome Biol. Evol.">
        <title>Insights into the evolution of the New World diploid cottons (Gossypium, subgenus Houzingenia) based on genome sequencing.</title>
        <authorList>
            <person name="Grover C.E."/>
            <person name="Arick M.A. 2nd"/>
            <person name="Thrash A."/>
            <person name="Conover J.L."/>
            <person name="Sanders W.S."/>
            <person name="Peterson D.G."/>
            <person name="Frelichowski J.E."/>
            <person name="Scheffler J.A."/>
            <person name="Scheffler B.E."/>
            <person name="Wendel J.F."/>
        </authorList>
    </citation>
    <scope>NUCLEOTIDE SEQUENCE [LARGE SCALE GENOMIC DNA]</scope>
    <source>
        <strain evidence="3">157</strain>
        <tissue evidence="3">Leaf</tissue>
    </source>
</reference>
<name>A0A7J8NG24_9ROSI</name>
<comment type="caution">
    <text evidence="3">The sequence shown here is derived from an EMBL/GenBank/DDBJ whole genome shotgun (WGS) entry which is preliminary data.</text>
</comment>
<keyword evidence="1" id="KW-0812">Transmembrane</keyword>
<evidence type="ECO:0000313" key="4">
    <source>
        <dbReference type="Proteomes" id="UP000593572"/>
    </source>
</evidence>
<dbReference type="GO" id="GO:0010333">
    <property type="term" value="F:terpene synthase activity"/>
    <property type="evidence" value="ECO:0007669"/>
    <property type="project" value="InterPro"/>
</dbReference>
<accession>A0A7J8NG24</accession>
<dbReference type="InterPro" id="IPR008949">
    <property type="entry name" value="Isoprenoid_synthase_dom_sf"/>
</dbReference>
<feature type="transmembrane region" description="Helical" evidence="1">
    <location>
        <begin position="12"/>
        <end position="34"/>
    </location>
</feature>
<keyword evidence="1" id="KW-0472">Membrane</keyword>
<dbReference type="EMBL" id="JABEZX010277304">
    <property type="protein sequence ID" value="MBA0575794.1"/>
    <property type="molecule type" value="Genomic_DNA"/>
</dbReference>
<organism evidence="3 4">
    <name type="scientific">Gossypium lobatum</name>
    <dbReference type="NCBI Taxonomy" id="34289"/>
    <lineage>
        <taxon>Eukaryota</taxon>
        <taxon>Viridiplantae</taxon>
        <taxon>Streptophyta</taxon>
        <taxon>Embryophyta</taxon>
        <taxon>Tracheophyta</taxon>
        <taxon>Spermatophyta</taxon>
        <taxon>Magnoliopsida</taxon>
        <taxon>eudicotyledons</taxon>
        <taxon>Gunneridae</taxon>
        <taxon>Pentapetalae</taxon>
        <taxon>rosids</taxon>
        <taxon>malvids</taxon>
        <taxon>Malvales</taxon>
        <taxon>Malvaceae</taxon>
        <taxon>Malvoideae</taxon>
        <taxon>Gossypium</taxon>
    </lineage>
</organism>
<dbReference type="Gene3D" id="1.10.600.10">
    <property type="entry name" value="Farnesyl Diphosphate Synthase"/>
    <property type="match status" value="1"/>
</dbReference>
<dbReference type="AlphaFoldDB" id="A0A7J8NG24"/>
<dbReference type="Pfam" id="PF03936">
    <property type="entry name" value="Terpene_synth_C"/>
    <property type="match status" value="1"/>
</dbReference>
<keyword evidence="1" id="KW-1133">Transmembrane helix</keyword>
<keyword evidence="4" id="KW-1185">Reference proteome</keyword>
<proteinExistence type="predicted"/>
<evidence type="ECO:0000256" key="1">
    <source>
        <dbReference type="SAM" id="Phobius"/>
    </source>
</evidence>
<dbReference type="InterPro" id="IPR005630">
    <property type="entry name" value="Terpene_synthase_metal-bd"/>
</dbReference>
<dbReference type="Proteomes" id="UP000593572">
    <property type="component" value="Unassembled WGS sequence"/>
</dbReference>
<dbReference type="SUPFAM" id="SSF48576">
    <property type="entry name" value="Terpenoid synthases"/>
    <property type="match status" value="1"/>
</dbReference>
<feature type="domain" description="Terpene synthase metal-binding" evidence="2">
    <location>
        <begin position="1"/>
        <end position="61"/>
    </location>
</feature>
<evidence type="ECO:0000259" key="2">
    <source>
        <dbReference type="Pfam" id="PF03936"/>
    </source>
</evidence>
<feature type="non-terminal residue" evidence="3">
    <location>
        <position position="61"/>
    </location>
</feature>
<evidence type="ECO:0000313" key="3">
    <source>
        <dbReference type="EMBL" id="MBA0575794.1"/>
    </source>
</evidence>
<sequence>MEEYMRNAVLSVGYIMLTVTSFIGIGDFVTLEIFNWASKNPKISDVSSVVDRLMNDVTSHK</sequence>